<comment type="caution">
    <text evidence="3">The sequence shown here is derived from an EMBL/GenBank/DDBJ whole genome shotgun (WGS) entry which is preliminary data.</text>
</comment>
<evidence type="ECO:0000256" key="2">
    <source>
        <dbReference type="SAM" id="SignalP"/>
    </source>
</evidence>
<evidence type="ECO:0000313" key="4">
    <source>
        <dbReference type="Proteomes" id="UP001166191"/>
    </source>
</evidence>
<proteinExistence type="predicted"/>
<dbReference type="RefSeq" id="WP_216033497.1">
    <property type="nucleotide sequence ID" value="NZ_JAHKNG010000019.1"/>
</dbReference>
<evidence type="ECO:0000256" key="1">
    <source>
        <dbReference type="SAM" id="MobiDB-lite"/>
    </source>
</evidence>
<dbReference type="Proteomes" id="UP001166191">
    <property type="component" value="Unassembled WGS sequence"/>
</dbReference>
<feature type="chain" id="PRO_5046386373" evidence="2">
    <location>
        <begin position="21"/>
        <end position="106"/>
    </location>
</feature>
<reference evidence="3" key="1">
    <citation type="submission" date="2021-06" db="EMBL/GenBank/DDBJ databases">
        <title>Paracoccus bacterium XHP0099 sp. nov., isolated from the surface waters of the Yellow Sea.</title>
        <authorList>
            <person name="Xue H."/>
            <person name="Zhang D."/>
        </authorList>
    </citation>
    <scope>NUCLEOTIDE SEQUENCE</scope>
    <source>
        <strain evidence="3">XHP0099</strain>
    </source>
</reference>
<keyword evidence="4" id="KW-1185">Reference proteome</keyword>
<name>A0ABS6AJQ3_9RHOB</name>
<feature type="signal peptide" evidence="2">
    <location>
        <begin position="1"/>
        <end position="20"/>
    </location>
</feature>
<organism evidence="3 4">
    <name type="scientific">Paracoccus marinaquae</name>
    <dbReference type="NCBI Taxonomy" id="2841926"/>
    <lineage>
        <taxon>Bacteria</taxon>
        <taxon>Pseudomonadati</taxon>
        <taxon>Pseudomonadota</taxon>
        <taxon>Alphaproteobacteria</taxon>
        <taxon>Rhodobacterales</taxon>
        <taxon>Paracoccaceae</taxon>
        <taxon>Paracoccus</taxon>
    </lineage>
</organism>
<sequence length="106" mass="10458">MRLILILLTALAVSIASLGAASVVVKAGGPTVTHQVSEGIQTGHPCCPEGEAGAAAHPCAVCAPVLTQRAAFIPAADPPRRPAPAPDGVGLMSRAAEVPSPPPRAG</sequence>
<accession>A0ABS6AJQ3</accession>
<keyword evidence="2" id="KW-0732">Signal</keyword>
<evidence type="ECO:0000313" key="3">
    <source>
        <dbReference type="EMBL" id="MBU3030825.1"/>
    </source>
</evidence>
<gene>
    <name evidence="3" type="ORF">KNW02_11940</name>
</gene>
<feature type="region of interest" description="Disordered" evidence="1">
    <location>
        <begin position="75"/>
        <end position="106"/>
    </location>
</feature>
<dbReference type="EMBL" id="JAHKNG010000019">
    <property type="protein sequence ID" value="MBU3030825.1"/>
    <property type="molecule type" value="Genomic_DNA"/>
</dbReference>
<protein>
    <submittedName>
        <fullName evidence="3">Uncharacterized protein</fullName>
    </submittedName>
</protein>